<evidence type="ECO:0000313" key="2">
    <source>
        <dbReference type="Proteomes" id="UP000325614"/>
    </source>
</evidence>
<accession>A0A5P9JYE4</accession>
<dbReference type="RefSeq" id="WP_152586787.1">
    <property type="nucleotide sequence ID" value="NZ_CP045423.1"/>
</dbReference>
<reference evidence="1 2" key="1">
    <citation type="submission" date="2019-10" db="EMBL/GenBank/DDBJ databases">
        <title>Isolation, Identification of Microvirga thermotolerans HR1, a novel thermophilic bacterium and Comparative Genomics of the genus Microvirga.</title>
        <authorList>
            <person name="Li J."/>
            <person name="Zhang W."/>
            <person name="Lin M."/>
            <person name="Wang J."/>
        </authorList>
    </citation>
    <scope>NUCLEOTIDE SEQUENCE [LARGE SCALE GENOMIC DNA]</scope>
    <source>
        <strain evidence="1 2">HR1</strain>
    </source>
</reference>
<dbReference type="KEGG" id="mico:GDR74_13490"/>
<proteinExistence type="predicted"/>
<dbReference type="AlphaFoldDB" id="A0A5P9JYE4"/>
<protein>
    <submittedName>
        <fullName evidence="1">Erythromycin esterase family protein</fullName>
    </submittedName>
</protein>
<dbReference type="Pfam" id="PF05139">
    <property type="entry name" value="Erythro_esteras"/>
    <property type="match status" value="1"/>
</dbReference>
<dbReference type="InterPro" id="IPR014622">
    <property type="entry name" value="UCP036794_erythomycin"/>
</dbReference>
<dbReference type="EMBL" id="CP045423">
    <property type="protein sequence ID" value="QFU17151.1"/>
    <property type="molecule type" value="Genomic_DNA"/>
</dbReference>
<dbReference type="PANTHER" id="PTHR31299:SF0">
    <property type="entry name" value="ESTERASE, PUTATIVE (AFU_ORTHOLOGUE AFUA_1G05850)-RELATED"/>
    <property type="match status" value="1"/>
</dbReference>
<dbReference type="Gene3D" id="3.30.1870.10">
    <property type="entry name" value="EreA-like, domain 2"/>
    <property type="match status" value="1"/>
</dbReference>
<dbReference type="InterPro" id="IPR052036">
    <property type="entry name" value="Hydrolase/PRTase-associated"/>
</dbReference>
<dbReference type="Gene3D" id="3.40.1660.10">
    <property type="entry name" value="EreA-like (biosynthetic domain)"/>
    <property type="match status" value="1"/>
</dbReference>
<gene>
    <name evidence="1" type="ORF">GDR74_13490</name>
</gene>
<dbReference type="Gene3D" id="1.20.1440.30">
    <property type="entry name" value="Biosynthetic Protein domain"/>
    <property type="match status" value="1"/>
</dbReference>
<organism evidence="1 2">
    <name type="scientific">Microvirga thermotolerans</name>
    <dbReference type="NCBI Taxonomy" id="2651334"/>
    <lineage>
        <taxon>Bacteria</taxon>
        <taxon>Pseudomonadati</taxon>
        <taxon>Pseudomonadota</taxon>
        <taxon>Alphaproteobacteria</taxon>
        <taxon>Hyphomicrobiales</taxon>
        <taxon>Methylobacteriaceae</taxon>
        <taxon>Microvirga</taxon>
    </lineage>
</organism>
<name>A0A5P9JYE4_9HYPH</name>
<dbReference type="CDD" id="cd14728">
    <property type="entry name" value="Ere-like"/>
    <property type="match status" value="1"/>
</dbReference>
<sequence>MAGLSWKERESDATVEETVGIVRHSGEPLPSPDDAEAFGAMFDRFADATVVLLGEATHGTSEFYRARAAITRRLVERHGFTIVAAEADWPDAARIDAYVRHRPVPPADDAAFQRFPAWMWRNEEVEDFVNWLRDFNRERPERERAEFRGLDVYSLDASIRAVIDYLDRIDPEAAQEARGRYGCLSPWQSDPARYGRAVVTGRKRPCDQALLAQLQDMLARRLDYLGADGEAFFDAVQNARIVHAAEHYYRIMYEGATESWNLRDRHMFDTLQRLLARREGAKAVVWAHNSHIGNAAATAMGWQGEFNIGELCRTAYGDRAALIGFGTDRGTVAAASDWDAAMEIKEVRPARPDSHERIFRDAGLGRFLTDWRGTDRLDLRRALSRPRLERAIGVIYRPETELYSHYFEAILPEQFDAYVWFEETTAVTPLTEAHGEGMPETYPFGL</sequence>
<dbReference type="PANTHER" id="PTHR31299">
    <property type="entry name" value="ESTERASE, PUTATIVE (AFU_ORTHOLOGUE AFUA_1G05850)-RELATED"/>
    <property type="match status" value="1"/>
</dbReference>
<dbReference type="GO" id="GO:0046677">
    <property type="term" value="P:response to antibiotic"/>
    <property type="evidence" value="ECO:0007669"/>
    <property type="project" value="InterPro"/>
</dbReference>
<dbReference type="InterPro" id="IPR007815">
    <property type="entry name" value="Emycin_Estase"/>
</dbReference>
<keyword evidence="2" id="KW-1185">Reference proteome</keyword>
<dbReference type="Proteomes" id="UP000325614">
    <property type="component" value="Chromosome"/>
</dbReference>
<dbReference type="PIRSF" id="PIRSF036794">
    <property type="entry name" value="UCP_erythr_ester"/>
    <property type="match status" value="1"/>
</dbReference>
<dbReference type="SUPFAM" id="SSF159501">
    <property type="entry name" value="EreA/ChaN-like"/>
    <property type="match status" value="1"/>
</dbReference>
<evidence type="ECO:0000313" key="1">
    <source>
        <dbReference type="EMBL" id="QFU17151.1"/>
    </source>
</evidence>